<reference evidence="6 7" key="1">
    <citation type="submission" date="2018-10" db="EMBL/GenBank/DDBJ databases">
        <title>Butyricimonas faecalis sp. nov., isolated from human faeces and emended description of the genus Butyricimonas.</title>
        <authorList>
            <person name="Le Roy T."/>
            <person name="Van der Smissen P."/>
            <person name="Paquot A."/>
            <person name="Delzenne N."/>
            <person name="Muccioli G."/>
            <person name="Collet J.-F."/>
            <person name="Cani P.D."/>
        </authorList>
    </citation>
    <scope>NUCLEOTIDE SEQUENCE [LARGE SCALE GENOMIC DNA]</scope>
    <source>
        <strain evidence="6 7">H184</strain>
    </source>
</reference>
<dbReference type="PROSITE" id="PS50072">
    <property type="entry name" value="CSA_PPIASE_2"/>
    <property type="match status" value="1"/>
</dbReference>
<evidence type="ECO:0000256" key="1">
    <source>
        <dbReference type="ARBA" id="ARBA00013194"/>
    </source>
</evidence>
<dbReference type="Proteomes" id="UP000270673">
    <property type="component" value="Chromosome"/>
</dbReference>
<dbReference type="CDD" id="cd00317">
    <property type="entry name" value="cyclophilin"/>
    <property type="match status" value="1"/>
</dbReference>
<dbReference type="EC" id="5.2.1.8" evidence="1"/>
<proteinExistence type="predicted"/>
<protein>
    <recommendedName>
        <fullName evidence="1">peptidylprolyl isomerase</fullName>
        <ecNumber evidence="1">5.2.1.8</ecNumber>
    </recommendedName>
</protein>
<dbReference type="InterPro" id="IPR044666">
    <property type="entry name" value="Cyclophilin_A-like"/>
</dbReference>
<evidence type="ECO:0000259" key="5">
    <source>
        <dbReference type="PROSITE" id="PS50072"/>
    </source>
</evidence>
<dbReference type="PANTHER" id="PTHR45625">
    <property type="entry name" value="PEPTIDYL-PROLYL CIS-TRANS ISOMERASE-RELATED"/>
    <property type="match status" value="1"/>
</dbReference>
<keyword evidence="3 6" id="KW-0413">Isomerase</keyword>
<evidence type="ECO:0000256" key="4">
    <source>
        <dbReference type="SAM" id="SignalP"/>
    </source>
</evidence>
<dbReference type="AlphaFoldDB" id="A0A3S9VVJ5"/>
<accession>A0A3S9VVJ5</accession>
<keyword evidence="4" id="KW-0732">Signal</keyword>
<dbReference type="RefSeq" id="WP_106481181.1">
    <property type="nucleotide sequence ID" value="NZ_CP032819.1"/>
</dbReference>
<feature type="chain" id="PRO_5019491243" description="peptidylprolyl isomerase" evidence="4">
    <location>
        <begin position="25"/>
        <end position="275"/>
    </location>
</feature>
<dbReference type="OrthoDB" id="9807797at2"/>
<evidence type="ECO:0000313" key="6">
    <source>
        <dbReference type="EMBL" id="AZS30531.1"/>
    </source>
</evidence>
<feature type="domain" description="PPIase cyclophilin-type" evidence="5">
    <location>
        <begin position="27"/>
        <end position="273"/>
    </location>
</feature>
<gene>
    <name evidence="6" type="ORF">D8S85_13900</name>
</gene>
<organism evidence="6 7">
    <name type="scientific">Butyricimonas faecalis</name>
    <dbReference type="NCBI Taxonomy" id="2093856"/>
    <lineage>
        <taxon>Bacteria</taxon>
        <taxon>Pseudomonadati</taxon>
        <taxon>Bacteroidota</taxon>
        <taxon>Bacteroidia</taxon>
        <taxon>Bacteroidales</taxon>
        <taxon>Odoribacteraceae</taxon>
        <taxon>Butyricimonas</taxon>
    </lineage>
</organism>
<dbReference type="KEGG" id="buy:D8S85_13900"/>
<evidence type="ECO:0000256" key="3">
    <source>
        <dbReference type="ARBA" id="ARBA00023235"/>
    </source>
</evidence>
<feature type="signal peptide" evidence="4">
    <location>
        <begin position="1"/>
        <end position="24"/>
    </location>
</feature>
<dbReference type="GO" id="GO:0003755">
    <property type="term" value="F:peptidyl-prolyl cis-trans isomerase activity"/>
    <property type="evidence" value="ECO:0007669"/>
    <property type="project" value="UniProtKB-KW"/>
</dbReference>
<evidence type="ECO:0000256" key="2">
    <source>
        <dbReference type="ARBA" id="ARBA00023110"/>
    </source>
</evidence>
<sequence>MYHKLLTLSLLSLTFALLPLMSRSQEKEHVVLIETNMGNLKAKLYNDTPLHRDNFIRLAKSGHYNGTLFYRVVKNFVIQGGSSDSRNAIAGQAIGYGKGVTIDAEIKPHHYHKKGALAAPRQPDRVNVFKESDIAQFYFVVGKKYTPEELDKIEKSINVPIKKAIQKKYYTPEKKAILDTLRAQKKVPEFRAIAEKIKSDINFEWENNTDKLYMDDEKRKAYTTLGGVHHLDKEYTVFGELIEGFDVLDKIAALPTDRQDRPFKDVRIISVKIIE</sequence>
<keyword evidence="2" id="KW-0697">Rotamase</keyword>
<dbReference type="SUPFAM" id="SSF50891">
    <property type="entry name" value="Cyclophilin-like"/>
    <property type="match status" value="2"/>
</dbReference>
<dbReference type="InterPro" id="IPR029000">
    <property type="entry name" value="Cyclophilin-like_dom_sf"/>
</dbReference>
<dbReference type="Gene3D" id="2.40.100.10">
    <property type="entry name" value="Cyclophilin-like"/>
    <property type="match status" value="2"/>
</dbReference>
<dbReference type="PANTHER" id="PTHR45625:SF4">
    <property type="entry name" value="PEPTIDYLPROLYL ISOMERASE DOMAIN AND WD REPEAT-CONTAINING PROTEIN 1"/>
    <property type="match status" value="1"/>
</dbReference>
<dbReference type="Pfam" id="PF00160">
    <property type="entry name" value="Pro_isomerase"/>
    <property type="match status" value="2"/>
</dbReference>
<evidence type="ECO:0000313" key="7">
    <source>
        <dbReference type="Proteomes" id="UP000270673"/>
    </source>
</evidence>
<name>A0A3S9VVJ5_9BACT</name>
<dbReference type="EMBL" id="CP032819">
    <property type="protein sequence ID" value="AZS30531.1"/>
    <property type="molecule type" value="Genomic_DNA"/>
</dbReference>
<keyword evidence="7" id="KW-1185">Reference proteome</keyword>
<dbReference type="InterPro" id="IPR002130">
    <property type="entry name" value="Cyclophilin-type_PPIase_dom"/>
</dbReference>